<dbReference type="Pfam" id="PF00512">
    <property type="entry name" value="HisKA"/>
    <property type="match status" value="1"/>
</dbReference>
<feature type="domain" description="Response regulatory" evidence="17">
    <location>
        <begin position="490"/>
        <end position="606"/>
    </location>
</feature>
<keyword evidence="5 14" id="KW-0597">Phosphoprotein</keyword>
<dbReference type="RefSeq" id="WP_132293126.1">
    <property type="nucleotide sequence ID" value="NZ_SMFU01000009.1"/>
</dbReference>
<gene>
    <name evidence="18" type="ORF">CLV83_2667</name>
</gene>
<dbReference type="InterPro" id="IPR005467">
    <property type="entry name" value="His_kinase_dom"/>
</dbReference>
<evidence type="ECO:0000256" key="14">
    <source>
        <dbReference type="PROSITE-ProRule" id="PRU00169"/>
    </source>
</evidence>
<dbReference type="CDD" id="cd17546">
    <property type="entry name" value="REC_hyHK_CKI1_RcsC-like"/>
    <property type="match status" value="1"/>
</dbReference>
<dbReference type="InterPro" id="IPR004358">
    <property type="entry name" value="Sig_transdc_His_kin-like_C"/>
</dbReference>
<keyword evidence="12" id="KW-0902">Two-component regulatory system</keyword>
<keyword evidence="13 15" id="KW-0472">Membrane</keyword>
<dbReference type="InterPro" id="IPR003594">
    <property type="entry name" value="HATPase_dom"/>
</dbReference>
<dbReference type="AlphaFoldDB" id="A0A4R1GD39"/>
<evidence type="ECO:0000256" key="15">
    <source>
        <dbReference type="SAM" id="Phobius"/>
    </source>
</evidence>
<proteinExistence type="predicted"/>
<dbReference type="EMBL" id="SMFU01000009">
    <property type="protein sequence ID" value="TCK05738.1"/>
    <property type="molecule type" value="Genomic_DNA"/>
</dbReference>
<dbReference type="Pfam" id="PF00072">
    <property type="entry name" value="Response_reg"/>
    <property type="match status" value="1"/>
</dbReference>
<reference evidence="18 19" key="1">
    <citation type="submission" date="2019-03" db="EMBL/GenBank/DDBJ databases">
        <title>Genomic Encyclopedia of Archaeal and Bacterial Type Strains, Phase II (KMG-II): from individual species to whole genera.</title>
        <authorList>
            <person name="Goeker M."/>
        </authorList>
    </citation>
    <scope>NUCLEOTIDE SEQUENCE [LARGE SCALE GENOMIC DNA]</scope>
    <source>
        <strain evidence="18 19">DSM 27697</strain>
    </source>
</reference>
<dbReference type="SMART" id="SM00387">
    <property type="entry name" value="HATPase_c"/>
    <property type="match status" value="1"/>
</dbReference>
<dbReference type="GO" id="GO:0000155">
    <property type="term" value="F:phosphorelay sensor kinase activity"/>
    <property type="evidence" value="ECO:0007669"/>
    <property type="project" value="InterPro"/>
</dbReference>
<dbReference type="SMART" id="SM00448">
    <property type="entry name" value="REC"/>
    <property type="match status" value="1"/>
</dbReference>
<dbReference type="PRINTS" id="PR00344">
    <property type="entry name" value="BCTRLSENSOR"/>
</dbReference>
<dbReference type="CDD" id="cd00082">
    <property type="entry name" value="HisKA"/>
    <property type="match status" value="1"/>
</dbReference>
<dbReference type="InterPro" id="IPR036097">
    <property type="entry name" value="HisK_dim/P_sf"/>
</dbReference>
<dbReference type="Proteomes" id="UP000294546">
    <property type="component" value="Unassembled WGS sequence"/>
</dbReference>
<dbReference type="Gene3D" id="3.40.50.2300">
    <property type="match status" value="1"/>
</dbReference>
<dbReference type="GO" id="GO:0005524">
    <property type="term" value="F:ATP binding"/>
    <property type="evidence" value="ECO:0007669"/>
    <property type="project" value="UniProtKB-KW"/>
</dbReference>
<dbReference type="PANTHER" id="PTHR45339:SF1">
    <property type="entry name" value="HYBRID SIGNAL TRANSDUCTION HISTIDINE KINASE J"/>
    <property type="match status" value="1"/>
</dbReference>
<evidence type="ECO:0000313" key="19">
    <source>
        <dbReference type="Proteomes" id="UP000294546"/>
    </source>
</evidence>
<dbReference type="Pfam" id="PF02518">
    <property type="entry name" value="HATPase_c"/>
    <property type="match status" value="1"/>
</dbReference>
<comment type="catalytic activity">
    <reaction evidence="1">
        <text>ATP + protein L-histidine = ADP + protein N-phospho-L-histidine.</text>
        <dbReference type="EC" id="2.7.13.3"/>
    </reaction>
</comment>
<dbReference type="SMART" id="SM00388">
    <property type="entry name" value="HisKA"/>
    <property type="match status" value="1"/>
</dbReference>
<evidence type="ECO:0000256" key="13">
    <source>
        <dbReference type="ARBA" id="ARBA00023136"/>
    </source>
</evidence>
<feature type="domain" description="Histidine kinase" evidence="16">
    <location>
        <begin position="247"/>
        <end position="463"/>
    </location>
</feature>
<dbReference type="SUPFAM" id="SSF52172">
    <property type="entry name" value="CheY-like"/>
    <property type="match status" value="1"/>
</dbReference>
<evidence type="ECO:0000259" key="17">
    <source>
        <dbReference type="PROSITE" id="PS50110"/>
    </source>
</evidence>
<dbReference type="PROSITE" id="PS50110">
    <property type="entry name" value="RESPONSE_REGULATORY"/>
    <property type="match status" value="1"/>
</dbReference>
<evidence type="ECO:0000256" key="6">
    <source>
        <dbReference type="ARBA" id="ARBA00022679"/>
    </source>
</evidence>
<evidence type="ECO:0000256" key="12">
    <source>
        <dbReference type="ARBA" id="ARBA00023012"/>
    </source>
</evidence>
<accession>A0A4R1GD39</accession>
<feature type="transmembrane region" description="Helical" evidence="15">
    <location>
        <begin position="184"/>
        <end position="207"/>
    </location>
</feature>
<name>A0A4R1GD39_9GAMM</name>
<organism evidence="18 19">
    <name type="scientific">Marinobacterium mangrovicola</name>
    <dbReference type="NCBI Taxonomy" id="1476959"/>
    <lineage>
        <taxon>Bacteria</taxon>
        <taxon>Pseudomonadati</taxon>
        <taxon>Pseudomonadota</taxon>
        <taxon>Gammaproteobacteria</taxon>
        <taxon>Oceanospirillales</taxon>
        <taxon>Oceanospirillaceae</taxon>
        <taxon>Marinobacterium</taxon>
    </lineage>
</organism>
<evidence type="ECO:0000256" key="3">
    <source>
        <dbReference type="ARBA" id="ARBA00012438"/>
    </source>
</evidence>
<dbReference type="InterPro" id="IPR001789">
    <property type="entry name" value="Sig_transdc_resp-reg_receiver"/>
</dbReference>
<keyword evidence="19" id="KW-1185">Reference proteome</keyword>
<dbReference type="SUPFAM" id="SSF47384">
    <property type="entry name" value="Homodimeric domain of signal transducing histidine kinase"/>
    <property type="match status" value="1"/>
</dbReference>
<dbReference type="GO" id="GO:0005886">
    <property type="term" value="C:plasma membrane"/>
    <property type="evidence" value="ECO:0007669"/>
    <property type="project" value="UniProtKB-SubCell"/>
</dbReference>
<evidence type="ECO:0000259" key="16">
    <source>
        <dbReference type="PROSITE" id="PS50109"/>
    </source>
</evidence>
<evidence type="ECO:0000256" key="1">
    <source>
        <dbReference type="ARBA" id="ARBA00000085"/>
    </source>
</evidence>
<evidence type="ECO:0000313" key="18">
    <source>
        <dbReference type="EMBL" id="TCK05738.1"/>
    </source>
</evidence>
<keyword evidence="6" id="KW-0808">Transferase</keyword>
<keyword evidence="10" id="KW-0067">ATP-binding</keyword>
<dbReference type="PROSITE" id="PS50109">
    <property type="entry name" value="HIS_KIN"/>
    <property type="match status" value="1"/>
</dbReference>
<sequence length="612" mass="68591">MKLLPANFGILGKSKAIWLLSSLSLIFLAAVLILFATLVQRAEDMLGSIHEDKLWAAYQIDRETQRFLRELEIFRFTPEDANQLDHVLLRFDVLYSRMELLQKGQLHDLFYLEPESVELIEAYVQLVLEIDTQIGDIGGENSEAMASVLKHSEALVPLAEKLLLVTLEQRAENKTAERNSTLQMFNLLALLVSLMLITMISIIVMVFRRHTEALRQRKHAEHLAKRLRRTAERAEKANRAKSEFLAMMSHEIRTPMNGITGMSSLLEHTSLSQEQREYSETIRKSANALLGIINDVLDISKLEAGRFDLSVEPFDLNQLTQDIVLLLRPRTGDKPIELSASLNPEIKRCYQGDPSRIRQILLNLVGNAIKFTETGSVKLHVSQGEHGLLFEVTDTGIGIPESAREKLFGMFTQVDTSTSRNYGGTGLGLAISKRLVELMEGRIGFSSEEGKGSRFWFELPLQEAETAETEPTQPQITQPPQPISDAGQLRILVAEDNRVNQAVIKGLLSRCGHQVELAGNGLEAVEKAQQSRYDLVLMDIQMPEMDGLEATRRLRSSDSCADLLIIGLSANAMQDDHRAALEAGMNDYLTKPVDIRKVKDAIARNLTQTNQD</sequence>
<feature type="transmembrane region" description="Helical" evidence="15">
    <location>
        <begin position="16"/>
        <end position="39"/>
    </location>
</feature>
<comment type="subcellular location">
    <subcellularLocation>
        <location evidence="2">Cell membrane</location>
        <topology evidence="2">Multi-pass membrane protein</topology>
    </subcellularLocation>
</comment>
<dbReference type="SUPFAM" id="SSF55874">
    <property type="entry name" value="ATPase domain of HSP90 chaperone/DNA topoisomerase II/histidine kinase"/>
    <property type="match status" value="1"/>
</dbReference>
<evidence type="ECO:0000256" key="7">
    <source>
        <dbReference type="ARBA" id="ARBA00022692"/>
    </source>
</evidence>
<keyword evidence="4" id="KW-1003">Cell membrane</keyword>
<comment type="caution">
    <text evidence="18">The sequence shown here is derived from an EMBL/GenBank/DDBJ whole genome shotgun (WGS) entry which is preliminary data.</text>
</comment>
<evidence type="ECO:0000256" key="10">
    <source>
        <dbReference type="ARBA" id="ARBA00022840"/>
    </source>
</evidence>
<feature type="modified residue" description="4-aspartylphosphate" evidence="14">
    <location>
        <position position="539"/>
    </location>
</feature>
<dbReference type="PANTHER" id="PTHR45339">
    <property type="entry name" value="HYBRID SIGNAL TRANSDUCTION HISTIDINE KINASE J"/>
    <property type="match status" value="1"/>
</dbReference>
<dbReference type="InterPro" id="IPR036890">
    <property type="entry name" value="HATPase_C_sf"/>
</dbReference>
<evidence type="ECO:0000256" key="11">
    <source>
        <dbReference type="ARBA" id="ARBA00022989"/>
    </source>
</evidence>
<dbReference type="Gene3D" id="3.30.565.10">
    <property type="entry name" value="Histidine kinase-like ATPase, C-terminal domain"/>
    <property type="match status" value="1"/>
</dbReference>
<dbReference type="OrthoDB" id="6724607at2"/>
<protein>
    <recommendedName>
        <fullName evidence="3">histidine kinase</fullName>
        <ecNumber evidence="3">2.7.13.3</ecNumber>
    </recommendedName>
</protein>
<evidence type="ECO:0000256" key="5">
    <source>
        <dbReference type="ARBA" id="ARBA00022553"/>
    </source>
</evidence>
<dbReference type="Gene3D" id="1.10.287.130">
    <property type="match status" value="1"/>
</dbReference>
<evidence type="ECO:0000256" key="9">
    <source>
        <dbReference type="ARBA" id="ARBA00022777"/>
    </source>
</evidence>
<dbReference type="CDD" id="cd16922">
    <property type="entry name" value="HATPase_EvgS-ArcB-TorS-like"/>
    <property type="match status" value="1"/>
</dbReference>
<evidence type="ECO:0000256" key="8">
    <source>
        <dbReference type="ARBA" id="ARBA00022741"/>
    </source>
</evidence>
<keyword evidence="7 15" id="KW-0812">Transmembrane</keyword>
<keyword evidence="11 15" id="KW-1133">Transmembrane helix</keyword>
<evidence type="ECO:0000256" key="2">
    <source>
        <dbReference type="ARBA" id="ARBA00004651"/>
    </source>
</evidence>
<keyword evidence="8" id="KW-0547">Nucleotide-binding</keyword>
<dbReference type="FunFam" id="1.10.287.130:FF:000003">
    <property type="entry name" value="Histidine kinase"/>
    <property type="match status" value="1"/>
</dbReference>
<dbReference type="FunFam" id="3.30.565.10:FF:000010">
    <property type="entry name" value="Sensor histidine kinase RcsC"/>
    <property type="match status" value="1"/>
</dbReference>
<dbReference type="InterPro" id="IPR003661">
    <property type="entry name" value="HisK_dim/P_dom"/>
</dbReference>
<dbReference type="EC" id="2.7.13.3" evidence="3"/>
<keyword evidence="9 18" id="KW-0418">Kinase</keyword>
<evidence type="ECO:0000256" key="4">
    <source>
        <dbReference type="ARBA" id="ARBA00022475"/>
    </source>
</evidence>
<dbReference type="InterPro" id="IPR011006">
    <property type="entry name" value="CheY-like_superfamily"/>
</dbReference>